<evidence type="ECO:0000313" key="1">
    <source>
        <dbReference type="EMBL" id="JAD46242.1"/>
    </source>
</evidence>
<reference evidence="1" key="2">
    <citation type="journal article" date="2015" name="Data Brief">
        <title>Shoot transcriptome of the giant reed, Arundo donax.</title>
        <authorList>
            <person name="Barrero R.A."/>
            <person name="Guerrero F.D."/>
            <person name="Moolhuijzen P."/>
            <person name="Goolsby J.A."/>
            <person name="Tidwell J."/>
            <person name="Bellgard S.E."/>
            <person name="Bellgard M.I."/>
        </authorList>
    </citation>
    <scope>NUCLEOTIDE SEQUENCE</scope>
    <source>
        <tissue evidence="1">Shoot tissue taken approximately 20 cm above the soil surface</tissue>
    </source>
</reference>
<protein>
    <submittedName>
        <fullName evidence="1">Uncharacterized protein</fullName>
    </submittedName>
</protein>
<dbReference type="EMBL" id="GBRH01251653">
    <property type="protein sequence ID" value="JAD46242.1"/>
    <property type="molecule type" value="Transcribed_RNA"/>
</dbReference>
<name>A0A0A9AGM1_ARUDO</name>
<accession>A0A0A9AGM1</accession>
<organism evidence="1">
    <name type="scientific">Arundo donax</name>
    <name type="common">Giant reed</name>
    <name type="synonym">Donax arundinaceus</name>
    <dbReference type="NCBI Taxonomy" id="35708"/>
    <lineage>
        <taxon>Eukaryota</taxon>
        <taxon>Viridiplantae</taxon>
        <taxon>Streptophyta</taxon>
        <taxon>Embryophyta</taxon>
        <taxon>Tracheophyta</taxon>
        <taxon>Spermatophyta</taxon>
        <taxon>Magnoliopsida</taxon>
        <taxon>Liliopsida</taxon>
        <taxon>Poales</taxon>
        <taxon>Poaceae</taxon>
        <taxon>PACMAD clade</taxon>
        <taxon>Arundinoideae</taxon>
        <taxon>Arundineae</taxon>
        <taxon>Arundo</taxon>
    </lineage>
</organism>
<sequence>MPPRGQPQRSP</sequence>
<reference evidence="1" key="1">
    <citation type="submission" date="2014-09" db="EMBL/GenBank/DDBJ databases">
        <authorList>
            <person name="Magalhaes I.L.F."/>
            <person name="Oliveira U."/>
            <person name="Santos F.R."/>
            <person name="Vidigal T.H.D.A."/>
            <person name="Brescovit A.D."/>
            <person name="Santos A.J."/>
        </authorList>
    </citation>
    <scope>NUCLEOTIDE SEQUENCE</scope>
    <source>
        <tissue evidence="1">Shoot tissue taken approximately 20 cm above the soil surface</tissue>
    </source>
</reference>
<proteinExistence type="predicted"/>